<keyword evidence="5" id="KW-0276">Fatty acid metabolism</keyword>
<dbReference type="WBParaSite" id="ACRNAN_Path_222.g825.t1">
    <property type="protein sequence ID" value="ACRNAN_Path_222.g825.t1"/>
    <property type="gene ID" value="ACRNAN_Path_222.g825"/>
</dbReference>
<dbReference type="GO" id="GO:0006631">
    <property type="term" value="P:fatty acid metabolic process"/>
    <property type="evidence" value="ECO:0007669"/>
    <property type="project" value="UniProtKB-KW"/>
</dbReference>
<evidence type="ECO:0000256" key="7">
    <source>
        <dbReference type="ARBA" id="ARBA00023098"/>
    </source>
</evidence>
<dbReference type="GO" id="GO:0009437">
    <property type="term" value="P:carnitine metabolic process"/>
    <property type="evidence" value="ECO:0007669"/>
    <property type="project" value="TreeGrafter"/>
</dbReference>
<feature type="domain" description="Choline/carnitine acyltransferase" evidence="12">
    <location>
        <begin position="153"/>
        <end position="731"/>
    </location>
</feature>
<evidence type="ECO:0000256" key="2">
    <source>
        <dbReference type="ARBA" id="ARBA00005232"/>
    </source>
</evidence>
<keyword evidence="6 11" id="KW-1133">Transmembrane helix</keyword>
<dbReference type="InterPro" id="IPR039551">
    <property type="entry name" value="Cho/carn_acyl_trans"/>
</dbReference>
<keyword evidence="3" id="KW-0808">Transferase</keyword>
<protein>
    <submittedName>
        <fullName evidence="14">Choline/carnitine acyltransferase domain-containing protein</fullName>
    </submittedName>
</protein>
<evidence type="ECO:0000256" key="1">
    <source>
        <dbReference type="ARBA" id="ARBA00004141"/>
    </source>
</evidence>
<feature type="transmembrane region" description="Helical" evidence="11">
    <location>
        <begin position="78"/>
        <end position="109"/>
    </location>
</feature>
<dbReference type="GO" id="GO:0016020">
    <property type="term" value="C:membrane"/>
    <property type="evidence" value="ECO:0007669"/>
    <property type="project" value="UniProtKB-SubCell"/>
</dbReference>
<reference evidence="14" key="1">
    <citation type="submission" date="2022-11" db="UniProtKB">
        <authorList>
            <consortium name="WormBaseParasite"/>
        </authorList>
    </citation>
    <scope>IDENTIFICATION</scope>
</reference>
<dbReference type="SUPFAM" id="SSF52777">
    <property type="entry name" value="CoA-dependent acyltransferases"/>
    <property type="match status" value="2"/>
</dbReference>
<keyword evidence="9" id="KW-0012">Acyltransferase</keyword>
<evidence type="ECO:0000313" key="13">
    <source>
        <dbReference type="Proteomes" id="UP000887540"/>
    </source>
</evidence>
<evidence type="ECO:0000256" key="9">
    <source>
        <dbReference type="ARBA" id="ARBA00023315"/>
    </source>
</evidence>
<evidence type="ECO:0000256" key="8">
    <source>
        <dbReference type="ARBA" id="ARBA00023136"/>
    </source>
</evidence>
<dbReference type="GO" id="GO:0004095">
    <property type="term" value="F:carnitine O-palmitoyltransferase activity"/>
    <property type="evidence" value="ECO:0007669"/>
    <property type="project" value="TreeGrafter"/>
</dbReference>
<organism evidence="13 14">
    <name type="scientific">Acrobeloides nanus</name>
    <dbReference type="NCBI Taxonomy" id="290746"/>
    <lineage>
        <taxon>Eukaryota</taxon>
        <taxon>Metazoa</taxon>
        <taxon>Ecdysozoa</taxon>
        <taxon>Nematoda</taxon>
        <taxon>Chromadorea</taxon>
        <taxon>Rhabditida</taxon>
        <taxon>Tylenchina</taxon>
        <taxon>Cephalobomorpha</taxon>
        <taxon>Cephaloboidea</taxon>
        <taxon>Cephalobidae</taxon>
        <taxon>Acrobeloides</taxon>
    </lineage>
</organism>
<evidence type="ECO:0000313" key="14">
    <source>
        <dbReference type="WBParaSite" id="ACRNAN_Path_222.g825.t1"/>
    </source>
</evidence>
<comment type="similarity">
    <text evidence="2">Belongs to the carnitine/choline acetyltransferase family.</text>
</comment>
<dbReference type="PANTHER" id="PTHR22589">
    <property type="entry name" value="CARNITINE O-ACYLTRANSFERASE"/>
    <property type="match status" value="1"/>
</dbReference>
<dbReference type="FunFam" id="3.30.559.10:FF:000002">
    <property type="entry name" value="carnitine O-palmitoyltransferase 1, liver isoform"/>
    <property type="match status" value="1"/>
</dbReference>
<name>A0A914C3Z3_9BILA</name>
<evidence type="ECO:0000256" key="10">
    <source>
        <dbReference type="PIRSR" id="PIRSR600542-1"/>
    </source>
</evidence>
<dbReference type="Proteomes" id="UP000887540">
    <property type="component" value="Unplaced"/>
</dbReference>
<dbReference type="InterPro" id="IPR023213">
    <property type="entry name" value="CAT-like_dom_sf"/>
</dbReference>
<keyword evidence="7" id="KW-0443">Lipid metabolism</keyword>
<feature type="active site" description="Proton acceptor" evidence="10">
    <location>
        <position position="447"/>
    </location>
</feature>
<keyword evidence="4 11" id="KW-0812">Transmembrane</keyword>
<accession>A0A914C3Z3</accession>
<dbReference type="AlphaFoldDB" id="A0A914C3Z3"/>
<evidence type="ECO:0000256" key="4">
    <source>
        <dbReference type="ARBA" id="ARBA00022692"/>
    </source>
</evidence>
<evidence type="ECO:0000256" key="3">
    <source>
        <dbReference type="ARBA" id="ARBA00022679"/>
    </source>
</evidence>
<keyword evidence="8 11" id="KW-0472">Membrane</keyword>
<sequence length="747" mass="86770">MGYSKVPIDGRVNLRRYQRKFNRVEKTIRNKLFPLKPEWLLWTILGIAMLNFTGLSPVNKSIDDFTETLDYHFGSSLWNRIGAIFIIGLFLCTIFTFFIRLGFTLMLYYQGWIFEGVGKKISMPTKIFMTILKFVNKYASFFSFSDLMPWLFVPSLDATIKKYLRSVRPLLDDEKYDEMVKLSEEFKDTIGRGLQRKLWMKWLTSKNYVSDWWKEVVYMRYRNSLLNTNVGCADVIFQKTTSIQAARAANVVYLRLQFIREVYQKQSMKPITLGLIPLCPSQYIDYYRSLRVPRETSDEMIRIPETKHIAVYSKGCWYKLNVFHGRRLLRPAELERSIQAIVDRTPDPIDHEPMISALTCGPRDLWARIRKEKFGKGVNSESLSFIETALDVVFLDDEESEYDEDDPRKYDDEVARALHGNGYLLWCDKPSVYLISKNGRMASNGEHSVVDAMIYVHIREYTKYHEQYTHTYTPDGHCRGEVEVVPTAERLKWNLDDETKAAIDEAYAFGKNVADDFENACVVFKDFGKDFMKTIKVSPDAFIQMAIQMAYYIDQGKFDLTYESAVMRLFKEGRTETVRSCSIESCDFVRAMMALDATDEQRLALLRKACDQHQDYYRHAMSGHGVDRHLFALYIVSKYFQLNSPFLDAVFSMSFALSTSQTPQHQMTEYMSILNKEKELFWPCGGFCCPEGSNYGVCYTIGATGDIMSFHISSWKSLQHTDAKRFRETLVKCLKEIKGMAERAISS</sequence>
<proteinExistence type="inferred from homology"/>
<dbReference type="PANTHER" id="PTHR22589:SF104">
    <property type="entry name" value="CHOLINE_CARNITINE ACYLTRANSFERASE DOMAIN-CONTAINING PROTEIN"/>
    <property type="match status" value="1"/>
</dbReference>
<feature type="transmembrane region" description="Helical" evidence="11">
    <location>
        <begin position="39"/>
        <end position="58"/>
    </location>
</feature>
<evidence type="ECO:0000256" key="11">
    <source>
        <dbReference type="SAM" id="Phobius"/>
    </source>
</evidence>
<dbReference type="InterPro" id="IPR042231">
    <property type="entry name" value="Cho/carn_acyl_trans_2"/>
</dbReference>
<evidence type="ECO:0000256" key="6">
    <source>
        <dbReference type="ARBA" id="ARBA00022989"/>
    </source>
</evidence>
<dbReference type="GO" id="GO:0005739">
    <property type="term" value="C:mitochondrion"/>
    <property type="evidence" value="ECO:0007669"/>
    <property type="project" value="TreeGrafter"/>
</dbReference>
<evidence type="ECO:0000256" key="5">
    <source>
        <dbReference type="ARBA" id="ARBA00022832"/>
    </source>
</evidence>
<dbReference type="Gene3D" id="3.30.559.10">
    <property type="entry name" value="Chloramphenicol acetyltransferase-like domain"/>
    <property type="match status" value="1"/>
</dbReference>
<dbReference type="Gene3D" id="3.30.559.70">
    <property type="entry name" value="Choline/Carnitine o-acyltransferase, domain 2"/>
    <property type="match status" value="1"/>
</dbReference>
<dbReference type="Pfam" id="PF00755">
    <property type="entry name" value="Carn_acyltransf"/>
    <property type="match status" value="1"/>
</dbReference>
<dbReference type="InterPro" id="IPR000542">
    <property type="entry name" value="Carn_acyl_trans"/>
</dbReference>
<comment type="subcellular location">
    <subcellularLocation>
        <location evidence="1">Membrane</location>
        <topology evidence="1">Multi-pass membrane protein</topology>
    </subcellularLocation>
</comment>
<evidence type="ECO:0000259" key="12">
    <source>
        <dbReference type="Pfam" id="PF00755"/>
    </source>
</evidence>
<keyword evidence="13" id="KW-1185">Reference proteome</keyword>